<feature type="domain" description="HTH gntR-type" evidence="4">
    <location>
        <begin position="11"/>
        <end position="79"/>
    </location>
</feature>
<evidence type="ECO:0000256" key="3">
    <source>
        <dbReference type="ARBA" id="ARBA00023163"/>
    </source>
</evidence>
<organism evidence="5 6">
    <name type="scientific">Treponema bryantii</name>
    <dbReference type="NCBI Taxonomy" id="163"/>
    <lineage>
        <taxon>Bacteria</taxon>
        <taxon>Pseudomonadati</taxon>
        <taxon>Spirochaetota</taxon>
        <taxon>Spirochaetia</taxon>
        <taxon>Spirochaetales</taxon>
        <taxon>Treponemataceae</taxon>
        <taxon>Treponema</taxon>
    </lineage>
</organism>
<keyword evidence="3" id="KW-0804">Transcription</keyword>
<dbReference type="CDD" id="cd07377">
    <property type="entry name" value="WHTH_GntR"/>
    <property type="match status" value="1"/>
</dbReference>
<dbReference type="GO" id="GO:0003677">
    <property type="term" value="F:DNA binding"/>
    <property type="evidence" value="ECO:0007669"/>
    <property type="project" value="UniProtKB-KW"/>
</dbReference>
<dbReference type="PANTHER" id="PTHR38445">
    <property type="entry name" value="HTH-TYPE TRANSCRIPTIONAL REPRESSOR YTRA"/>
    <property type="match status" value="1"/>
</dbReference>
<reference evidence="6" key="1">
    <citation type="submission" date="2016-10" db="EMBL/GenBank/DDBJ databases">
        <authorList>
            <person name="Varghese N."/>
            <person name="Submissions S."/>
        </authorList>
    </citation>
    <scope>NUCLEOTIDE SEQUENCE [LARGE SCALE GENOMIC DNA]</scope>
    <source>
        <strain evidence="6">XBD1002</strain>
    </source>
</reference>
<dbReference type="InterPro" id="IPR036388">
    <property type="entry name" value="WH-like_DNA-bd_sf"/>
</dbReference>
<dbReference type="RefSeq" id="WP_074932945.1">
    <property type="nucleotide sequence ID" value="NZ_FORI01000009.1"/>
</dbReference>
<evidence type="ECO:0000256" key="2">
    <source>
        <dbReference type="ARBA" id="ARBA00023125"/>
    </source>
</evidence>
<keyword evidence="2" id="KW-0238">DNA-binding</keyword>
<dbReference type="InterPro" id="IPR036390">
    <property type="entry name" value="WH_DNA-bd_sf"/>
</dbReference>
<dbReference type="EMBL" id="FORI01000009">
    <property type="protein sequence ID" value="SFI96605.1"/>
    <property type="molecule type" value="Genomic_DNA"/>
</dbReference>
<sequence>MDIVLSQKSDKPIYTQIYEQLAAQIMSGELAAGEKLPPIRTVAVNLRVSVIPVKQAWEQLEREGFISTAVGRGSFVCELAHHEISDKRNSAAEDLIGRDVKACREMGLSLDEILAIVKKSYSSEE</sequence>
<gene>
    <name evidence="5" type="ORF">SAMN04487775_10950</name>
</gene>
<keyword evidence="6" id="KW-1185">Reference proteome</keyword>
<dbReference type="Gene3D" id="1.10.10.10">
    <property type="entry name" value="Winged helix-like DNA-binding domain superfamily/Winged helix DNA-binding domain"/>
    <property type="match status" value="1"/>
</dbReference>
<protein>
    <submittedName>
        <fullName evidence="5">GntR family transcriptional regulator</fullName>
    </submittedName>
</protein>
<evidence type="ECO:0000256" key="1">
    <source>
        <dbReference type="ARBA" id="ARBA00023015"/>
    </source>
</evidence>
<dbReference type="SUPFAM" id="SSF46785">
    <property type="entry name" value="Winged helix' DNA-binding domain"/>
    <property type="match status" value="1"/>
</dbReference>
<evidence type="ECO:0000259" key="4">
    <source>
        <dbReference type="PROSITE" id="PS50949"/>
    </source>
</evidence>
<dbReference type="PANTHER" id="PTHR38445:SF7">
    <property type="entry name" value="GNTR-FAMILY TRANSCRIPTIONAL REGULATOR"/>
    <property type="match status" value="1"/>
</dbReference>
<dbReference type="Proteomes" id="UP000182737">
    <property type="component" value="Unassembled WGS sequence"/>
</dbReference>
<dbReference type="AlphaFoldDB" id="A0A1I3MIQ8"/>
<proteinExistence type="predicted"/>
<name>A0A1I3MIQ8_9SPIR</name>
<dbReference type="InterPro" id="IPR000524">
    <property type="entry name" value="Tscrpt_reg_HTH_GntR"/>
</dbReference>
<dbReference type="Pfam" id="PF00392">
    <property type="entry name" value="GntR"/>
    <property type="match status" value="1"/>
</dbReference>
<dbReference type="OrthoDB" id="9802328at2"/>
<accession>A0A1I3MIQ8</accession>
<dbReference type="PROSITE" id="PS50949">
    <property type="entry name" value="HTH_GNTR"/>
    <property type="match status" value="1"/>
</dbReference>
<evidence type="ECO:0000313" key="6">
    <source>
        <dbReference type="Proteomes" id="UP000182737"/>
    </source>
</evidence>
<dbReference type="GO" id="GO:0003700">
    <property type="term" value="F:DNA-binding transcription factor activity"/>
    <property type="evidence" value="ECO:0007669"/>
    <property type="project" value="InterPro"/>
</dbReference>
<evidence type="ECO:0000313" key="5">
    <source>
        <dbReference type="EMBL" id="SFI96605.1"/>
    </source>
</evidence>
<keyword evidence="1" id="KW-0805">Transcription regulation</keyword>
<dbReference type="SMART" id="SM00345">
    <property type="entry name" value="HTH_GNTR"/>
    <property type="match status" value="1"/>
</dbReference>